<dbReference type="AlphaFoldDB" id="A0A2P5Z3Y6"/>
<feature type="transmembrane region" description="Helical" evidence="4">
    <location>
        <begin position="86"/>
        <end position="104"/>
    </location>
</feature>
<evidence type="ECO:0000256" key="3">
    <source>
        <dbReference type="ARBA" id="ARBA00023136"/>
    </source>
</evidence>
<evidence type="ECO:0000313" key="6">
    <source>
        <dbReference type="EMBL" id="PPU82502.1"/>
    </source>
</evidence>
<name>A0A2P5Z3Y6_9XANT</name>
<organism evidence="6 7">
    <name type="scientific">Xanthomonas sacchari</name>
    <dbReference type="NCBI Taxonomy" id="56458"/>
    <lineage>
        <taxon>Bacteria</taxon>
        <taxon>Pseudomonadati</taxon>
        <taxon>Pseudomonadota</taxon>
        <taxon>Gammaproteobacteria</taxon>
        <taxon>Lysobacterales</taxon>
        <taxon>Lysobacteraceae</taxon>
        <taxon>Xanthomonas</taxon>
    </lineage>
</organism>
<feature type="transmembrane region" description="Helical" evidence="4">
    <location>
        <begin position="110"/>
        <end position="132"/>
    </location>
</feature>
<accession>A0A2P5Z3Y6</accession>
<dbReference type="GO" id="GO:0022857">
    <property type="term" value="F:transmembrane transporter activity"/>
    <property type="evidence" value="ECO:0007669"/>
    <property type="project" value="InterPro"/>
</dbReference>
<dbReference type="InterPro" id="IPR036259">
    <property type="entry name" value="MFS_trans_sf"/>
</dbReference>
<sequence>MGEFSIMHSVTAVPSMPRRLVWLFAIASGLSVANVYYAQPLLDALATDFRIGPAAVGGVVSAAQVGCALALLLLVPLGDLVERRRLMAAQALGLVAALVAVSVARSAPVLLAGMLAVGMLGTAMTQGLIAYAASAAAPQEQGRVVGAAQGGVFIGLLLARVFAGAVSDLAGWRAVYAGAAALMLALALPLWRWLPALPVPPQPVRYLRLIASMLTLLRQERVLQVRGVLALLMFAAFNIFWSALVLPLRAPPYAFSHTAIGAFGLVGAVGALAAARAGHWADRGHAQRTSAAALVVLVLAWWPLAWLPHSLAALLLGIVLLDLAGQALHVTSQSMILRGRPHAHGRLIGLYMLFYAVGSGLGAIGTTATYAQAGWTGVCRLGAAVSLLALLFWWATRRLGAAPAALSRAPGSGAVPPAAVPATPCSAGYPGSSAPPSCPR</sequence>
<dbReference type="Gene3D" id="1.20.1250.20">
    <property type="entry name" value="MFS general substrate transporter like domains"/>
    <property type="match status" value="1"/>
</dbReference>
<dbReference type="PANTHER" id="PTHR42910">
    <property type="entry name" value="TRANSPORTER SCO4007-RELATED"/>
    <property type="match status" value="1"/>
</dbReference>
<feature type="domain" description="Major facilitator superfamily (MFS) profile" evidence="5">
    <location>
        <begin position="20"/>
        <end position="401"/>
    </location>
</feature>
<comment type="caution">
    <text evidence="6">The sequence shown here is derived from an EMBL/GenBank/DDBJ whole genome shotgun (WGS) entry which is preliminary data.</text>
</comment>
<dbReference type="OrthoDB" id="9815356at2"/>
<feature type="transmembrane region" description="Helical" evidence="4">
    <location>
        <begin position="286"/>
        <end position="304"/>
    </location>
</feature>
<dbReference type="InterPro" id="IPR011701">
    <property type="entry name" value="MFS"/>
</dbReference>
<gene>
    <name evidence="6" type="ORF">XsacCFBP4641_10030</name>
</gene>
<keyword evidence="2 4" id="KW-1133">Transmembrane helix</keyword>
<protein>
    <submittedName>
        <fullName evidence="6">MFS transporter</fullName>
    </submittedName>
</protein>
<dbReference type="PROSITE" id="PS50850">
    <property type="entry name" value="MFS"/>
    <property type="match status" value="1"/>
</dbReference>
<dbReference type="CDD" id="cd17324">
    <property type="entry name" value="MFS_NepI_like"/>
    <property type="match status" value="1"/>
</dbReference>
<dbReference type="InterPro" id="IPR020846">
    <property type="entry name" value="MFS_dom"/>
</dbReference>
<dbReference type="PANTHER" id="PTHR42910:SF1">
    <property type="entry name" value="MAJOR FACILITATOR SUPERFAMILY (MFS) PROFILE DOMAIN-CONTAINING PROTEIN"/>
    <property type="match status" value="1"/>
</dbReference>
<evidence type="ECO:0000256" key="2">
    <source>
        <dbReference type="ARBA" id="ARBA00022989"/>
    </source>
</evidence>
<feature type="transmembrane region" description="Helical" evidence="4">
    <location>
        <begin position="175"/>
        <end position="194"/>
    </location>
</feature>
<evidence type="ECO:0000256" key="1">
    <source>
        <dbReference type="ARBA" id="ARBA00022692"/>
    </source>
</evidence>
<proteinExistence type="predicted"/>
<dbReference type="Pfam" id="PF07690">
    <property type="entry name" value="MFS_1"/>
    <property type="match status" value="1"/>
</dbReference>
<feature type="transmembrane region" description="Helical" evidence="4">
    <location>
        <begin position="144"/>
        <end position="163"/>
    </location>
</feature>
<dbReference type="SUPFAM" id="SSF103473">
    <property type="entry name" value="MFS general substrate transporter"/>
    <property type="match status" value="1"/>
</dbReference>
<evidence type="ECO:0000313" key="7">
    <source>
        <dbReference type="Proteomes" id="UP000247346"/>
    </source>
</evidence>
<dbReference type="EMBL" id="MDEK01000008">
    <property type="protein sequence ID" value="PPU82502.1"/>
    <property type="molecule type" value="Genomic_DNA"/>
</dbReference>
<keyword evidence="1 4" id="KW-0812">Transmembrane</keyword>
<evidence type="ECO:0000256" key="4">
    <source>
        <dbReference type="SAM" id="Phobius"/>
    </source>
</evidence>
<feature type="transmembrane region" description="Helical" evidence="4">
    <location>
        <begin position="228"/>
        <end position="248"/>
    </location>
</feature>
<feature type="transmembrane region" description="Helical" evidence="4">
    <location>
        <begin position="374"/>
        <end position="395"/>
    </location>
</feature>
<keyword evidence="3 4" id="KW-0472">Membrane</keyword>
<feature type="transmembrane region" description="Helical" evidence="4">
    <location>
        <begin position="310"/>
        <end position="328"/>
    </location>
</feature>
<evidence type="ECO:0000259" key="5">
    <source>
        <dbReference type="PROSITE" id="PS50850"/>
    </source>
</evidence>
<reference evidence="6 7" key="1">
    <citation type="submission" date="2016-08" db="EMBL/GenBank/DDBJ databases">
        <authorList>
            <person name="Seilhamer J.J."/>
        </authorList>
    </citation>
    <scope>NUCLEOTIDE SEQUENCE [LARGE SCALE GENOMIC DNA]</scope>
    <source>
        <strain evidence="6 7">CFBP4641</strain>
    </source>
</reference>
<feature type="transmembrane region" description="Helical" evidence="4">
    <location>
        <begin position="254"/>
        <end position="274"/>
    </location>
</feature>
<dbReference type="Proteomes" id="UP000247346">
    <property type="component" value="Unassembled WGS sequence"/>
</dbReference>
<feature type="transmembrane region" description="Helical" evidence="4">
    <location>
        <begin position="348"/>
        <end position="368"/>
    </location>
</feature>
<feature type="transmembrane region" description="Helical" evidence="4">
    <location>
        <begin position="20"/>
        <end position="39"/>
    </location>
</feature>
<feature type="transmembrane region" description="Helical" evidence="4">
    <location>
        <begin position="51"/>
        <end position="74"/>
    </location>
</feature>